<dbReference type="SUPFAM" id="SSF53335">
    <property type="entry name" value="S-adenosyl-L-methionine-dependent methyltransferases"/>
    <property type="match status" value="1"/>
</dbReference>
<dbReference type="AlphaFoldDB" id="A0A0F8XRJ2"/>
<feature type="domain" description="DNA methylase N-4/N-6" evidence="3">
    <location>
        <begin position="48"/>
        <end position="261"/>
    </location>
</feature>
<dbReference type="InterPro" id="IPR029063">
    <property type="entry name" value="SAM-dependent_MTases_sf"/>
</dbReference>
<dbReference type="PRINTS" id="PR00508">
    <property type="entry name" value="S21N4MTFRASE"/>
</dbReference>
<dbReference type="GO" id="GO:0003677">
    <property type="term" value="F:DNA binding"/>
    <property type="evidence" value="ECO:0007669"/>
    <property type="project" value="InterPro"/>
</dbReference>
<dbReference type="EMBL" id="LAZR01070155">
    <property type="protein sequence ID" value="KKK44679.1"/>
    <property type="molecule type" value="Genomic_DNA"/>
</dbReference>
<evidence type="ECO:0000256" key="1">
    <source>
        <dbReference type="ARBA" id="ARBA00022603"/>
    </source>
</evidence>
<dbReference type="GO" id="GO:0008170">
    <property type="term" value="F:N-methyltransferase activity"/>
    <property type="evidence" value="ECO:0007669"/>
    <property type="project" value="InterPro"/>
</dbReference>
<proteinExistence type="predicted"/>
<dbReference type="InterPro" id="IPR002941">
    <property type="entry name" value="DNA_methylase_N4/N6"/>
</dbReference>
<comment type="caution">
    <text evidence="4">The sequence shown here is derived from an EMBL/GenBank/DDBJ whole genome shotgun (WGS) entry which is preliminary data.</text>
</comment>
<accession>A0A0F8XRJ2</accession>
<dbReference type="GO" id="GO:0032259">
    <property type="term" value="P:methylation"/>
    <property type="evidence" value="ECO:0007669"/>
    <property type="project" value="UniProtKB-KW"/>
</dbReference>
<dbReference type="InterPro" id="IPR001091">
    <property type="entry name" value="RM_Methyltransferase"/>
</dbReference>
<evidence type="ECO:0000259" key="3">
    <source>
        <dbReference type="Pfam" id="PF01555"/>
    </source>
</evidence>
<keyword evidence="1" id="KW-0489">Methyltransferase</keyword>
<gene>
    <name evidence="4" type="ORF">LCGC14_3166720</name>
</gene>
<evidence type="ECO:0000313" key="4">
    <source>
        <dbReference type="EMBL" id="KKK44679.1"/>
    </source>
</evidence>
<organism evidence="4">
    <name type="scientific">marine sediment metagenome</name>
    <dbReference type="NCBI Taxonomy" id="412755"/>
    <lineage>
        <taxon>unclassified sequences</taxon>
        <taxon>metagenomes</taxon>
        <taxon>ecological metagenomes</taxon>
    </lineage>
</organism>
<dbReference type="Pfam" id="PF01555">
    <property type="entry name" value="N6_N4_Mtase"/>
    <property type="match status" value="1"/>
</dbReference>
<name>A0A0F8XRJ2_9ZZZZ</name>
<dbReference type="Gene3D" id="3.40.50.150">
    <property type="entry name" value="Vaccinia Virus protein VP39"/>
    <property type="match status" value="1"/>
</dbReference>
<keyword evidence="2" id="KW-0808">Transferase</keyword>
<reference evidence="4" key="1">
    <citation type="journal article" date="2015" name="Nature">
        <title>Complex archaea that bridge the gap between prokaryotes and eukaryotes.</title>
        <authorList>
            <person name="Spang A."/>
            <person name="Saw J.H."/>
            <person name="Jorgensen S.L."/>
            <person name="Zaremba-Niedzwiedzka K."/>
            <person name="Martijn J."/>
            <person name="Lind A.E."/>
            <person name="van Eijk R."/>
            <person name="Schleper C."/>
            <person name="Guy L."/>
            <person name="Ettema T.J."/>
        </authorList>
    </citation>
    <scope>NUCLEOTIDE SEQUENCE</scope>
</reference>
<evidence type="ECO:0000256" key="2">
    <source>
        <dbReference type="ARBA" id="ARBA00022679"/>
    </source>
</evidence>
<sequence>MARLGTAARQGIGPSRSLAGVAPMSLPVNEIICGDCLEVMRDWPDKCVDLVLTDLPYGTTSNKWDSVIPFAPLWTEYLRICKPRAAFIFTASQPFTSLLISSQSDLFRHEWIWIKNRGSNFANTVREPMKEHESVLVFSRGKWVYNKQMQARTGSGNARAKYNVAFRSQSENYRAFIGREKTNLSKLRVPSSWQKFNTEVGLHPTQKPLSLGEYFIQNYSDKEHLILDNACGSATFCKAAQNLGRNYIGIDISSRYCQIARQRLEAVDTGVSVKEQNQGQIPLFPTQKNDE</sequence>
<protein>
    <recommendedName>
        <fullName evidence="3">DNA methylase N-4/N-6 domain-containing protein</fullName>
    </recommendedName>
</protein>